<keyword evidence="2" id="KW-1185">Reference proteome</keyword>
<comment type="caution">
    <text evidence="1">The sequence shown here is derived from an EMBL/GenBank/DDBJ whole genome shotgun (WGS) entry which is preliminary data.</text>
</comment>
<accession>A0ABQ8CNE0</accession>
<proteinExistence type="predicted"/>
<protein>
    <submittedName>
        <fullName evidence="1">Uncharacterized protein</fullName>
    </submittedName>
</protein>
<dbReference type="Proteomes" id="UP000824890">
    <property type="component" value="Unassembled WGS sequence"/>
</dbReference>
<evidence type="ECO:0000313" key="1">
    <source>
        <dbReference type="EMBL" id="KAH0918605.1"/>
    </source>
</evidence>
<gene>
    <name evidence="1" type="ORF">HID58_026265</name>
</gene>
<sequence>MFITVKEMSKIEEMQTEATGLLRCQRMWRKHLFKWIEDVVCEEVEDVIPKLKIIDRENTTITEVDELKTLIED</sequence>
<evidence type="ECO:0000313" key="2">
    <source>
        <dbReference type="Proteomes" id="UP000824890"/>
    </source>
</evidence>
<organism evidence="1 2">
    <name type="scientific">Brassica napus</name>
    <name type="common">Rape</name>
    <dbReference type="NCBI Taxonomy" id="3708"/>
    <lineage>
        <taxon>Eukaryota</taxon>
        <taxon>Viridiplantae</taxon>
        <taxon>Streptophyta</taxon>
        <taxon>Embryophyta</taxon>
        <taxon>Tracheophyta</taxon>
        <taxon>Spermatophyta</taxon>
        <taxon>Magnoliopsida</taxon>
        <taxon>eudicotyledons</taxon>
        <taxon>Gunneridae</taxon>
        <taxon>Pentapetalae</taxon>
        <taxon>rosids</taxon>
        <taxon>malvids</taxon>
        <taxon>Brassicales</taxon>
        <taxon>Brassicaceae</taxon>
        <taxon>Brassiceae</taxon>
        <taxon>Brassica</taxon>
    </lineage>
</organism>
<name>A0ABQ8CNE0_BRANA</name>
<dbReference type="EMBL" id="JAGKQM010000007">
    <property type="protein sequence ID" value="KAH0918605.1"/>
    <property type="molecule type" value="Genomic_DNA"/>
</dbReference>
<reference evidence="1 2" key="1">
    <citation type="submission" date="2021-05" db="EMBL/GenBank/DDBJ databases">
        <title>Genome Assembly of Synthetic Allotetraploid Brassica napus Reveals Homoeologous Exchanges between Subgenomes.</title>
        <authorList>
            <person name="Davis J.T."/>
        </authorList>
    </citation>
    <scope>NUCLEOTIDE SEQUENCE [LARGE SCALE GENOMIC DNA]</scope>
    <source>
        <strain evidence="2">cv. Da-Ae</strain>
        <tissue evidence="1">Seedling</tissue>
    </source>
</reference>